<gene>
    <name evidence="1" type="ORF">IAC08_08675</name>
</gene>
<comment type="caution">
    <text evidence="1">The sequence shown here is derived from an EMBL/GenBank/DDBJ whole genome shotgun (WGS) entry which is preliminary data.</text>
</comment>
<organism evidence="1 2">
    <name type="scientific">Candidatus Cryptobacteroides intestinigallinarum</name>
    <dbReference type="NCBI Taxonomy" id="2840767"/>
    <lineage>
        <taxon>Bacteria</taxon>
        <taxon>Pseudomonadati</taxon>
        <taxon>Bacteroidota</taxon>
        <taxon>Bacteroidia</taxon>
        <taxon>Bacteroidales</taxon>
        <taxon>Candidatus Cryptobacteroides</taxon>
    </lineage>
</organism>
<sequence>MMEDYITRASKARSAIEAILAGLFKMSDTASQDEIRDYVTTELNKSLGIDLTSALSDPGFISVLVSDYGFDERDLNKFAQILYSMLKSDDGSDDVHNSYAKAIVAINKWLEGKNVPFSKTRHYVLEEMNRYF</sequence>
<evidence type="ECO:0000313" key="2">
    <source>
        <dbReference type="Proteomes" id="UP000823617"/>
    </source>
</evidence>
<dbReference type="EMBL" id="JADIMK010000095">
    <property type="protein sequence ID" value="MBO8456454.1"/>
    <property type="molecule type" value="Genomic_DNA"/>
</dbReference>
<dbReference type="Proteomes" id="UP000823617">
    <property type="component" value="Unassembled WGS sequence"/>
</dbReference>
<name>A0A9D9N134_9BACT</name>
<reference evidence="1" key="1">
    <citation type="submission" date="2020-10" db="EMBL/GenBank/DDBJ databases">
        <authorList>
            <person name="Gilroy R."/>
        </authorList>
    </citation>
    <scope>NUCLEOTIDE SEQUENCE</scope>
    <source>
        <strain evidence="1">B1-3475</strain>
    </source>
</reference>
<protein>
    <submittedName>
        <fullName evidence="1">Uncharacterized protein</fullName>
    </submittedName>
</protein>
<proteinExistence type="predicted"/>
<reference evidence="1" key="2">
    <citation type="journal article" date="2021" name="PeerJ">
        <title>Extensive microbial diversity within the chicken gut microbiome revealed by metagenomics and culture.</title>
        <authorList>
            <person name="Gilroy R."/>
            <person name="Ravi A."/>
            <person name="Getino M."/>
            <person name="Pursley I."/>
            <person name="Horton D.L."/>
            <person name="Alikhan N.F."/>
            <person name="Baker D."/>
            <person name="Gharbi K."/>
            <person name="Hall N."/>
            <person name="Watson M."/>
            <person name="Adriaenssens E.M."/>
            <person name="Foster-Nyarko E."/>
            <person name="Jarju S."/>
            <person name="Secka A."/>
            <person name="Antonio M."/>
            <person name="Oren A."/>
            <person name="Chaudhuri R.R."/>
            <person name="La Ragione R."/>
            <person name="Hildebrand F."/>
            <person name="Pallen M.J."/>
        </authorList>
    </citation>
    <scope>NUCLEOTIDE SEQUENCE</scope>
    <source>
        <strain evidence="1">B1-3475</strain>
    </source>
</reference>
<evidence type="ECO:0000313" key="1">
    <source>
        <dbReference type="EMBL" id="MBO8456454.1"/>
    </source>
</evidence>
<accession>A0A9D9N134</accession>
<dbReference type="AlphaFoldDB" id="A0A9D9N134"/>